<evidence type="ECO:0000313" key="3">
    <source>
        <dbReference type="EMBL" id="MCW1931603.1"/>
    </source>
</evidence>
<protein>
    <submittedName>
        <fullName evidence="3">Glutathione S-transferase family protein</fullName>
    </submittedName>
</protein>
<dbReference type="SUPFAM" id="SSF47616">
    <property type="entry name" value="GST C-terminal domain-like"/>
    <property type="match status" value="1"/>
</dbReference>
<name>A0ABT3GVP4_9RHOB</name>
<keyword evidence="4" id="KW-1185">Reference proteome</keyword>
<dbReference type="Gene3D" id="1.20.1050.10">
    <property type="match status" value="1"/>
</dbReference>
<feature type="domain" description="GST N-terminal" evidence="1">
    <location>
        <begin position="1"/>
        <end position="81"/>
    </location>
</feature>
<gene>
    <name evidence="3" type="ORF">OKW52_04830</name>
</gene>
<dbReference type="InterPro" id="IPR004046">
    <property type="entry name" value="GST_C"/>
</dbReference>
<dbReference type="InterPro" id="IPR036282">
    <property type="entry name" value="Glutathione-S-Trfase_C_sf"/>
</dbReference>
<dbReference type="Pfam" id="PF00043">
    <property type="entry name" value="GST_C"/>
    <property type="match status" value="1"/>
</dbReference>
<dbReference type="SFLD" id="SFLDS00019">
    <property type="entry name" value="Glutathione_Transferase_(cytos"/>
    <property type="match status" value="1"/>
</dbReference>
<dbReference type="SUPFAM" id="SSF52833">
    <property type="entry name" value="Thioredoxin-like"/>
    <property type="match status" value="1"/>
</dbReference>
<dbReference type="InterPro" id="IPR004045">
    <property type="entry name" value="Glutathione_S-Trfase_N"/>
</dbReference>
<accession>A0ABT3GVP4</accession>
<organism evidence="3 4">
    <name type="scientific">Pararhodobacter zhoushanensis</name>
    <dbReference type="NCBI Taxonomy" id="2479545"/>
    <lineage>
        <taxon>Bacteria</taxon>
        <taxon>Pseudomonadati</taxon>
        <taxon>Pseudomonadota</taxon>
        <taxon>Alphaproteobacteria</taxon>
        <taxon>Rhodobacterales</taxon>
        <taxon>Paracoccaceae</taxon>
        <taxon>Pararhodobacter</taxon>
    </lineage>
</organism>
<dbReference type="EMBL" id="JAPDFL010000001">
    <property type="protein sequence ID" value="MCW1931603.1"/>
    <property type="molecule type" value="Genomic_DNA"/>
</dbReference>
<dbReference type="PROSITE" id="PS50404">
    <property type="entry name" value="GST_NTER"/>
    <property type="match status" value="1"/>
</dbReference>
<dbReference type="InterPro" id="IPR036249">
    <property type="entry name" value="Thioredoxin-like_sf"/>
</dbReference>
<dbReference type="SFLD" id="SFLDG01150">
    <property type="entry name" value="Main.1:_Beta-like"/>
    <property type="match status" value="1"/>
</dbReference>
<dbReference type="PANTHER" id="PTHR44051">
    <property type="entry name" value="GLUTATHIONE S-TRANSFERASE-RELATED"/>
    <property type="match status" value="1"/>
</dbReference>
<reference evidence="3 4" key="1">
    <citation type="submission" date="2022-10" db="EMBL/GenBank/DDBJ databases">
        <title>Pararhodobacter sp. nov., isolated from marine algae.</title>
        <authorList>
            <person name="Choi B.J."/>
            <person name="Kim J.M."/>
            <person name="Lee J.K."/>
            <person name="Choi D.G."/>
            <person name="Jeon C.O."/>
        </authorList>
    </citation>
    <scope>NUCLEOTIDE SEQUENCE [LARGE SCALE GENOMIC DNA]</scope>
    <source>
        <strain evidence="3 4">ZQ420</strain>
    </source>
</reference>
<evidence type="ECO:0000259" key="1">
    <source>
        <dbReference type="PROSITE" id="PS50404"/>
    </source>
</evidence>
<comment type="caution">
    <text evidence="3">The sequence shown here is derived from an EMBL/GenBank/DDBJ whole genome shotgun (WGS) entry which is preliminary data.</text>
</comment>
<dbReference type="PROSITE" id="PS50405">
    <property type="entry name" value="GST_CTER"/>
    <property type="match status" value="1"/>
</dbReference>
<dbReference type="InterPro" id="IPR010987">
    <property type="entry name" value="Glutathione-S-Trfase_C-like"/>
</dbReference>
<evidence type="ECO:0000259" key="2">
    <source>
        <dbReference type="PROSITE" id="PS50405"/>
    </source>
</evidence>
<dbReference type="Pfam" id="PF13417">
    <property type="entry name" value="GST_N_3"/>
    <property type="match status" value="1"/>
</dbReference>
<dbReference type="RefSeq" id="WP_264504705.1">
    <property type="nucleotide sequence ID" value="NZ_JAPDFL010000001.1"/>
</dbReference>
<dbReference type="Proteomes" id="UP001208938">
    <property type="component" value="Unassembled WGS sequence"/>
</dbReference>
<evidence type="ECO:0000313" key="4">
    <source>
        <dbReference type="Proteomes" id="UP001208938"/>
    </source>
</evidence>
<dbReference type="CDD" id="cd03207">
    <property type="entry name" value="GST_C_8"/>
    <property type="match status" value="1"/>
</dbReference>
<dbReference type="PANTHER" id="PTHR44051:SF8">
    <property type="entry name" value="GLUTATHIONE S-TRANSFERASE GSTA"/>
    <property type="match status" value="1"/>
</dbReference>
<feature type="domain" description="GST C-terminal" evidence="2">
    <location>
        <begin position="87"/>
        <end position="202"/>
    </location>
</feature>
<dbReference type="InterPro" id="IPR040079">
    <property type="entry name" value="Glutathione_S-Trfase"/>
</dbReference>
<dbReference type="Gene3D" id="3.40.30.10">
    <property type="entry name" value="Glutaredoxin"/>
    <property type="match status" value="1"/>
</dbReference>
<dbReference type="SFLD" id="SFLDG00358">
    <property type="entry name" value="Main_(cytGST)"/>
    <property type="match status" value="1"/>
</dbReference>
<sequence>MTTLFHAYHTRSSALVTLVNELGAQIEIRDVSIPRLDGKGGRDPANPHPEGKVPYLTDGAESLHERGAIMLYLTDKFPKAGMGPLAGEAGRGAYLSWLSYYQGVMEPVILLKMSGLSHPYFDAALRDFDTMMARLTEVLKQGPWLLGERYSAADILCSSPFGWLPSLLEGYPTIHAWVERCNARPAAAAAMARDAEQAARAA</sequence>
<proteinExistence type="predicted"/>